<dbReference type="RefSeq" id="WP_109871834.1">
    <property type="nucleotide sequence ID" value="NZ_QGNA01000004.1"/>
</dbReference>
<evidence type="ECO:0000313" key="2">
    <source>
        <dbReference type="EMBL" id="PWS35467.1"/>
    </source>
</evidence>
<dbReference type="OrthoDB" id="2955631at2"/>
<keyword evidence="1" id="KW-0812">Transmembrane</keyword>
<evidence type="ECO:0000313" key="3">
    <source>
        <dbReference type="Proteomes" id="UP000245765"/>
    </source>
</evidence>
<keyword evidence="1" id="KW-0472">Membrane</keyword>
<sequence>MDAAHRCGGAAVNGAWLRQFWSDLLAQFWLRPALMTLTGVILAAALIRTEGAIELPDWAAAWVYAGGVAGARDVLGTIAAASIGVAGTTFSITVAALSLASSQMGPRLLQNFTRDPGNQYALGTFVATFAYSLLALRSVREAEEGAFVPQLAVSGALLLAVACAGVLIWFLNHIASSINVDRVVALVRSDLVHALQALPARGEAGDQDDGGDVPAGAAAPLHARGSGYLRVLDEGGLVDWAAGREACIRLMVRPGGFVFPGMMVGTVTPAHLRGEAETALGAALSLGDTRNVTQDLEYAVRQLVEVGMRALSAGTRDPFTAISVLDQLGAALCETAAHDLPGGRIRRDGVLRLERSVTDYDGLVDAMFHMLRQAGTSEPAVSIHLVEVLAAVAAVERDPARLATLRRHLDLAWQAGMRSTEDETVRAAIAKRHADGLAAIAGRGARAG</sequence>
<dbReference type="EMBL" id="QGNA01000004">
    <property type="protein sequence ID" value="PWS35467.1"/>
    <property type="molecule type" value="Genomic_DNA"/>
</dbReference>
<proteinExistence type="predicted"/>
<comment type="caution">
    <text evidence="2">The sequence shown here is derived from an EMBL/GenBank/DDBJ whole genome shotgun (WGS) entry which is preliminary data.</text>
</comment>
<dbReference type="InterPro" id="IPR018723">
    <property type="entry name" value="DUF2254_membrane"/>
</dbReference>
<accession>A0A317FBT4</accession>
<protein>
    <submittedName>
        <fullName evidence="2">DUF2254 domain-containing protein</fullName>
    </submittedName>
</protein>
<feature type="transmembrane region" description="Helical" evidence="1">
    <location>
        <begin position="28"/>
        <end position="47"/>
    </location>
</feature>
<feature type="transmembrane region" description="Helical" evidence="1">
    <location>
        <begin position="120"/>
        <end position="139"/>
    </location>
</feature>
<dbReference type="Proteomes" id="UP000245765">
    <property type="component" value="Unassembled WGS sequence"/>
</dbReference>
<dbReference type="Pfam" id="PF10011">
    <property type="entry name" value="DUF2254"/>
    <property type="match status" value="1"/>
</dbReference>
<reference evidence="3" key="1">
    <citation type="submission" date="2018-05" db="EMBL/GenBank/DDBJ databases">
        <authorList>
            <person name="Du Z."/>
            <person name="Wang X."/>
        </authorList>
    </citation>
    <scope>NUCLEOTIDE SEQUENCE [LARGE SCALE GENOMIC DNA]</scope>
    <source>
        <strain evidence="3">CQN31</strain>
    </source>
</reference>
<keyword evidence="1" id="KW-1133">Transmembrane helix</keyword>
<gene>
    <name evidence="2" type="ORF">DFH01_17805</name>
</gene>
<feature type="transmembrane region" description="Helical" evidence="1">
    <location>
        <begin position="74"/>
        <end position="100"/>
    </location>
</feature>
<name>A0A317FBT4_9PROT</name>
<dbReference type="AlphaFoldDB" id="A0A317FBT4"/>
<keyword evidence="3" id="KW-1185">Reference proteome</keyword>
<organism evidence="2 3">
    <name type="scientific">Falsiroseomonas bella</name>
    <dbReference type="NCBI Taxonomy" id="2184016"/>
    <lineage>
        <taxon>Bacteria</taxon>
        <taxon>Pseudomonadati</taxon>
        <taxon>Pseudomonadota</taxon>
        <taxon>Alphaproteobacteria</taxon>
        <taxon>Acetobacterales</taxon>
        <taxon>Roseomonadaceae</taxon>
        <taxon>Falsiroseomonas</taxon>
    </lineage>
</organism>
<evidence type="ECO:0000256" key="1">
    <source>
        <dbReference type="SAM" id="Phobius"/>
    </source>
</evidence>
<feature type="transmembrane region" description="Helical" evidence="1">
    <location>
        <begin position="151"/>
        <end position="171"/>
    </location>
</feature>